<organism evidence="4 5">
    <name type="scientific">Microvirga puerhi</name>
    <dbReference type="NCBI Taxonomy" id="2876078"/>
    <lineage>
        <taxon>Bacteria</taxon>
        <taxon>Pseudomonadati</taxon>
        <taxon>Pseudomonadota</taxon>
        <taxon>Alphaproteobacteria</taxon>
        <taxon>Hyphomicrobiales</taxon>
        <taxon>Methylobacteriaceae</taxon>
        <taxon>Microvirga</taxon>
    </lineage>
</organism>
<evidence type="ECO:0000256" key="2">
    <source>
        <dbReference type="ARBA" id="ARBA00034247"/>
    </source>
</evidence>
<dbReference type="Proteomes" id="UP000704176">
    <property type="component" value="Unassembled WGS sequence"/>
</dbReference>
<comment type="catalytic activity">
    <reaction evidence="2">
        <text>2 GTP = 3',3'-c-di-GMP + 2 diphosphate</text>
        <dbReference type="Rhea" id="RHEA:24898"/>
        <dbReference type="ChEBI" id="CHEBI:33019"/>
        <dbReference type="ChEBI" id="CHEBI:37565"/>
        <dbReference type="ChEBI" id="CHEBI:58805"/>
        <dbReference type="EC" id="2.7.7.65"/>
    </reaction>
</comment>
<sequence>MTLLATAISDVLEDLKRRRDIDPLAGLLNHRGFDAKAADILTDWKSASISAVVFDIDHFKNINDTFGHHVGDKVPPEMAHIVSCTLRGSGIAGRTGGEEFVVLLRNSNRYSAFELAERLRATLESKTFHCLSGRQVTASFGIAVRRGEEPLSMLLARADELLYTAKSQGQNRTCGDHPLN</sequence>
<dbReference type="EMBL" id="JAIRBM010000027">
    <property type="protein sequence ID" value="MBZ6079116.1"/>
    <property type="molecule type" value="Genomic_DNA"/>
</dbReference>
<evidence type="ECO:0000256" key="1">
    <source>
        <dbReference type="ARBA" id="ARBA00012528"/>
    </source>
</evidence>
<name>A0ABS7VU60_9HYPH</name>
<dbReference type="PROSITE" id="PS50887">
    <property type="entry name" value="GGDEF"/>
    <property type="match status" value="1"/>
</dbReference>
<keyword evidence="5" id="KW-1185">Reference proteome</keyword>
<dbReference type="RefSeq" id="WP_224315870.1">
    <property type="nucleotide sequence ID" value="NZ_JAIRBM010000027.1"/>
</dbReference>
<dbReference type="SMART" id="SM00267">
    <property type="entry name" value="GGDEF"/>
    <property type="match status" value="1"/>
</dbReference>
<evidence type="ECO:0000313" key="4">
    <source>
        <dbReference type="EMBL" id="MBZ6079116.1"/>
    </source>
</evidence>
<evidence type="ECO:0000259" key="3">
    <source>
        <dbReference type="PROSITE" id="PS50887"/>
    </source>
</evidence>
<evidence type="ECO:0000313" key="5">
    <source>
        <dbReference type="Proteomes" id="UP000704176"/>
    </source>
</evidence>
<dbReference type="PANTHER" id="PTHR45138">
    <property type="entry name" value="REGULATORY COMPONENTS OF SENSORY TRANSDUCTION SYSTEM"/>
    <property type="match status" value="1"/>
</dbReference>
<gene>
    <name evidence="4" type="ORF">K9B37_22945</name>
</gene>
<dbReference type="SUPFAM" id="SSF55073">
    <property type="entry name" value="Nucleotide cyclase"/>
    <property type="match status" value="1"/>
</dbReference>
<dbReference type="InterPro" id="IPR043128">
    <property type="entry name" value="Rev_trsase/Diguanyl_cyclase"/>
</dbReference>
<proteinExistence type="predicted"/>
<dbReference type="Gene3D" id="3.30.70.270">
    <property type="match status" value="1"/>
</dbReference>
<dbReference type="PANTHER" id="PTHR45138:SF9">
    <property type="entry name" value="DIGUANYLATE CYCLASE DGCM-RELATED"/>
    <property type="match status" value="1"/>
</dbReference>
<dbReference type="InterPro" id="IPR050469">
    <property type="entry name" value="Diguanylate_Cyclase"/>
</dbReference>
<dbReference type="InterPro" id="IPR000160">
    <property type="entry name" value="GGDEF_dom"/>
</dbReference>
<dbReference type="EC" id="2.7.7.65" evidence="1"/>
<comment type="caution">
    <text evidence="4">The sequence shown here is derived from an EMBL/GenBank/DDBJ whole genome shotgun (WGS) entry which is preliminary data.</text>
</comment>
<protein>
    <recommendedName>
        <fullName evidence="1">diguanylate cyclase</fullName>
        <ecNumber evidence="1">2.7.7.65</ecNumber>
    </recommendedName>
</protein>
<dbReference type="CDD" id="cd01949">
    <property type="entry name" value="GGDEF"/>
    <property type="match status" value="1"/>
</dbReference>
<dbReference type="InterPro" id="IPR029787">
    <property type="entry name" value="Nucleotide_cyclase"/>
</dbReference>
<dbReference type="Pfam" id="PF00990">
    <property type="entry name" value="GGDEF"/>
    <property type="match status" value="1"/>
</dbReference>
<accession>A0ABS7VU60</accession>
<dbReference type="NCBIfam" id="TIGR00254">
    <property type="entry name" value="GGDEF"/>
    <property type="match status" value="1"/>
</dbReference>
<feature type="domain" description="GGDEF" evidence="3">
    <location>
        <begin position="47"/>
        <end position="178"/>
    </location>
</feature>
<reference evidence="4 5" key="1">
    <citation type="submission" date="2021-09" db="EMBL/GenBank/DDBJ databases">
        <title>The complete genome sequence of a new microorganism.</title>
        <authorList>
            <person name="Zi Z."/>
        </authorList>
    </citation>
    <scope>NUCLEOTIDE SEQUENCE [LARGE SCALE GENOMIC DNA]</scope>
    <source>
        <strain evidence="4 5">WGZ8</strain>
    </source>
</reference>